<dbReference type="InterPro" id="IPR045570">
    <property type="entry name" value="Metalloprtase-TldD/E_cen_dom"/>
</dbReference>
<evidence type="ECO:0000313" key="10">
    <source>
        <dbReference type="Proteomes" id="UP000037269"/>
    </source>
</evidence>
<evidence type="ECO:0000259" key="6">
    <source>
        <dbReference type="Pfam" id="PF19289"/>
    </source>
</evidence>
<evidence type="ECO:0000259" key="5">
    <source>
        <dbReference type="Pfam" id="PF01523"/>
    </source>
</evidence>
<comment type="similarity">
    <text evidence="1">Belongs to the peptidase U62 family.</text>
</comment>
<dbReference type="InterPro" id="IPR036059">
    <property type="entry name" value="TldD/PmbA_sf"/>
</dbReference>
<keyword evidence="3" id="KW-0378">Hydrolase</keyword>
<dbReference type="InterPro" id="IPR035068">
    <property type="entry name" value="TldD/PmbA_N"/>
</dbReference>
<dbReference type="Proteomes" id="UP000037269">
    <property type="component" value="Unassembled WGS sequence"/>
</dbReference>
<dbReference type="Gene3D" id="3.30.2290.10">
    <property type="entry name" value="PmbA/TldD superfamily"/>
    <property type="match status" value="1"/>
</dbReference>
<dbReference type="STRING" id="47500.AF333_08035"/>
<dbReference type="FunFam" id="3.30.2290.10:FF:000003">
    <property type="entry name" value="Zinc-dependent protease, TldD/PmbA family"/>
    <property type="match status" value="1"/>
</dbReference>
<dbReference type="Pfam" id="PF19289">
    <property type="entry name" value="PmbA_TldD_3rd"/>
    <property type="match status" value="1"/>
</dbReference>
<name>A0A0D1XX45_ANEMI</name>
<dbReference type="GO" id="GO:0006508">
    <property type="term" value="P:proteolysis"/>
    <property type="evidence" value="ECO:0007669"/>
    <property type="project" value="UniProtKB-KW"/>
</dbReference>
<reference evidence="8 10" key="1">
    <citation type="submission" date="2015-07" db="EMBL/GenBank/DDBJ databases">
        <title>Fjat-14205 dsm 2895.</title>
        <authorList>
            <person name="Liu B."/>
            <person name="Wang J."/>
            <person name="Zhu Y."/>
            <person name="Liu G."/>
            <person name="Chen Q."/>
            <person name="Chen Z."/>
            <person name="Lan J."/>
            <person name="Che J."/>
            <person name="Ge C."/>
            <person name="Shi H."/>
            <person name="Pan Z."/>
            <person name="Liu X."/>
        </authorList>
    </citation>
    <scope>NUCLEOTIDE SEQUENCE [LARGE SCALE GENOMIC DNA]</scope>
    <source>
        <strain evidence="8 10">DSM 2895</strain>
    </source>
</reference>
<dbReference type="GO" id="GO:0008237">
    <property type="term" value="F:metallopeptidase activity"/>
    <property type="evidence" value="ECO:0007669"/>
    <property type="project" value="UniProtKB-KW"/>
</dbReference>
<reference evidence="9 11" key="2">
    <citation type="submission" date="2016-10" db="EMBL/GenBank/DDBJ databases">
        <authorList>
            <person name="de Groot N.N."/>
        </authorList>
    </citation>
    <scope>NUCLEOTIDE SEQUENCE [LARGE SCALE GENOMIC DNA]</scope>
    <source>
        <strain evidence="9 11">DSM 2895</strain>
    </source>
</reference>
<dbReference type="GO" id="GO:0005829">
    <property type="term" value="C:cytosol"/>
    <property type="evidence" value="ECO:0007669"/>
    <property type="project" value="TreeGrafter"/>
</dbReference>
<dbReference type="AlphaFoldDB" id="A0A0D1XX45"/>
<evidence type="ECO:0000313" key="9">
    <source>
        <dbReference type="EMBL" id="SDI70078.1"/>
    </source>
</evidence>
<dbReference type="EMBL" id="LGUG01000004">
    <property type="protein sequence ID" value="KON95446.1"/>
    <property type="molecule type" value="Genomic_DNA"/>
</dbReference>
<accession>A0A0D1XX45</accession>
<dbReference type="PANTHER" id="PTHR30624">
    <property type="entry name" value="UNCHARACTERIZED PROTEIN TLDD AND PMBA"/>
    <property type="match status" value="1"/>
</dbReference>
<proteinExistence type="inferred from homology"/>
<evidence type="ECO:0000313" key="11">
    <source>
        <dbReference type="Proteomes" id="UP000182836"/>
    </source>
</evidence>
<dbReference type="Pfam" id="PF19290">
    <property type="entry name" value="PmbA_TldD_2nd"/>
    <property type="match status" value="1"/>
</dbReference>
<evidence type="ECO:0000256" key="4">
    <source>
        <dbReference type="ARBA" id="ARBA00023049"/>
    </source>
</evidence>
<organism evidence="8 10">
    <name type="scientific">Aneurinibacillus migulanus</name>
    <name type="common">Bacillus migulanus</name>
    <dbReference type="NCBI Taxonomy" id="47500"/>
    <lineage>
        <taxon>Bacteria</taxon>
        <taxon>Bacillati</taxon>
        <taxon>Bacillota</taxon>
        <taxon>Bacilli</taxon>
        <taxon>Bacillales</taxon>
        <taxon>Paenibacillaceae</taxon>
        <taxon>Aneurinibacillus group</taxon>
        <taxon>Aneurinibacillus</taxon>
    </lineage>
</organism>
<feature type="domain" description="Metalloprotease TldD/E central" evidence="7">
    <location>
        <begin position="112"/>
        <end position="220"/>
    </location>
</feature>
<dbReference type="InterPro" id="IPR002510">
    <property type="entry name" value="Metalloprtase-TldD/E_N"/>
</dbReference>
<evidence type="ECO:0000259" key="7">
    <source>
        <dbReference type="Pfam" id="PF19290"/>
    </source>
</evidence>
<evidence type="ECO:0000256" key="2">
    <source>
        <dbReference type="ARBA" id="ARBA00022670"/>
    </source>
</evidence>
<keyword evidence="2" id="KW-0645">Protease</keyword>
<dbReference type="PIRSF" id="PIRSF004919">
    <property type="entry name" value="TldD"/>
    <property type="match status" value="1"/>
</dbReference>
<keyword evidence="4" id="KW-0482">Metalloprotease</keyword>
<dbReference type="InterPro" id="IPR025502">
    <property type="entry name" value="TldD"/>
</dbReference>
<sequence length="462" mass="50481">MLHPATIERVMLAALSYGGDFAEVFVENKVEQNISMVKGEVEKARSGQDFGIGIRIFHGNDYLYTYTSNEDEEHLIETARLLSQAAKKSEHKNKTITFQKRFFVPRHLAQIDPRVVSIHQKRDVLAELNHHAMAYHTAISQVRTRYFDETQKVLIANSEGVWAEDTRVRTRIFVEAIATEDGQKQRGYVAPGAQKGFEFYNELDLRALAESAADTAVRMLEAKPCPGGKMPVVIDNGFGGVIFHEACGHGMEATAVAKGKGPYAGKLGQQVVSNKVSAVDDGTINNEWGSLHIDDEGTPAKRNVLIEKGILKGYLVDKLNGRRMGMESTGSSRRQSYRFAPTSRMTNTYILGGTDKLEDMIATTEYGLYAKTMGGGSVNTTTGDFNFAVLEGYMIENGKLTYPVKGATLIGNGRQTMYDVDMVGNNFLPGQGMCGSISGSIPVNVGQPALRVSQLTVGGSGQ</sequence>
<evidence type="ECO:0000313" key="8">
    <source>
        <dbReference type="EMBL" id="KON95446.1"/>
    </source>
</evidence>
<feature type="domain" description="Metalloprotease TldD/E N-terminal" evidence="5">
    <location>
        <begin position="22"/>
        <end position="84"/>
    </location>
</feature>
<feature type="domain" description="Metalloprotease TldD/E C-terminal" evidence="6">
    <location>
        <begin position="228"/>
        <end position="459"/>
    </location>
</feature>
<dbReference type="OrthoDB" id="9803213at2"/>
<dbReference type="GeneID" id="42305145"/>
<dbReference type="RefSeq" id="WP_043065634.1">
    <property type="nucleotide sequence ID" value="NZ_BJOA01000022.1"/>
</dbReference>
<protein>
    <submittedName>
        <fullName evidence="8">Peptidase C69</fullName>
    </submittedName>
    <submittedName>
        <fullName evidence="9">TldD protein</fullName>
    </submittedName>
</protein>
<dbReference type="PATRIC" id="fig|47500.8.peg.6262"/>
<dbReference type="EMBL" id="FNED01000006">
    <property type="protein sequence ID" value="SDI70078.1"/>
    <property type="molecule type" value="Genomic_DNA"/>
</dbReference>
<evidence type="ECO:0000256" key="1">
    <source>
        <dbReference type="ARBA" id="ARBA00005836"/>
    </source>
</evidence>
<gene>
    <name evidence="8" type="ORF">AF333_08035</name>
    <name evidence="9" type="ORF">SAMN04487909_106217</name>
</gene>
<dbReference type="Pfam" id="PF01523">
    <property type="entry name" value="PmbA_TldD_1st"/>
    <property type="match status" value="1"/>
</dbReference>
<dbReference type="Proteomes" id="UP000182836">
    <property type="component" value="Unassembled WGS sequence"/>
</dbReference>
<keyword evidence="10" id="KW-1185">Reference proteome</keyword>
<dbReference type="SUPFAM" id="SSF111283">
    <property type="entry name" value="Putative modulator of DNA gyrase, PmbA/TldD"/>
    <property type="match status" value="1"/>
</dbReference>
<dbReference type="InterPro" id="IPR045569">
    <property type="entry name" value="Metalloprtase-TldD/E_C"/>
</dbReference>
<dbReference type="PANTHER" id="PTHR30624:SF4">
    <property type="entry name" value="METALLOPROTEASE TLDD"/>
    <property type="match status" value="1"/>
</dbReference>
<dbReference type="InterPro" id="IPR051463">
    <property type="entry name" value="Peptidase_U62_metallo"/>
</dbReference>
<evidence type="ECO:0000256" key="3">
    <source>
        <dbReference type="ARBA" id="ARBA00022801"/>
    </source>
</evidence>